<dbReference type="GO" id="GO:0048257">
    <property type="term" value="F:3'-flap endonuclease activity"/>
    <property type="evidence" value="ECO:0007669"/>
    <property type="project" value="TreeGrafter"/>
</dbReference>
<dbReference type="Gene3D" id="1.10.150.670">
    <property type="entry name" value="Crossover junction endonuclease EME1, DNA-binding domain"/>
    <property type="match status" value="1"/>
</dbReference>
<dbReference type="Gene3D" id="1.10.10.10">
    <property type="entry name" value="Winged helix-like DNA-binding domain superfamily/Winged helix DNA-binding domain"/>
    <property type="match status" value="1"/>
</dbReference>
<proteinExistence type="inferred from homology"/>
<evidence type="ECO:0000256" key="11">
    <source>
        <dbReference type="ARBA" id="ARBA00023204"/>
    </source>
</evidence>
<keyword evidence="11 14" id="KW-0234">DNA repair</keyword>
<evidence type="ECO:0000256" key="9">
    <source>
        <dbReference type="ARBA" id="ARBA00022842"/>
    </source>
</evidence>
<gene>
    <name evidence="17" type="ORF">CONCODRAFT_47230</name>
</gene>
<evidence type="ECO:0000256" key="6">
    <source>
        <dbReference type="ARBA" id="ARBA00022759"/>
    </source>
</evidence>
<comment type="subunit">
    <text evidence="14">Interacts with EME1.</text>
</comment>
<dbReference type="PANTHER" id="PTHR13451">
    <property type="entry name" value="CLASS II CROSSOVER JUNCTION ENDONUCLEASE MUS81"/>
    <property type="match status" value="1"/>
</dbReference>
<dbReference type="EMBL" id="KQ964445">
    <property type="protein sequence ID" value="KXN72869.1"/>
    <property type="molecule type" value="Genomic_DNA"/>
</dbReference>
<keyword evidence="7 14" id="KW-0227">DNA damage</keyword>
<evidence type="ECO:0000256" key="4">
    <source>
        <dbReference type="ARBA" id="ARBA00022722"/>
    </source>
</evidence>
<evidence type="ECO:0000313" key="18">
    <source>
        <dbReference type="Proteomes" id="UP000070444"/>
    </source>
</evidence>
<dbReference type="Gene3D" id="3.40.50.10130">
    <property type="match status" value="1"/>
</dbReference>
<evidence type="ECO:0000256" key="5">
    <source>
        <dbReference type="ARBA" id="ARBA00022723"/>
    </source>
</evidence>
<dbReference type="Pfam" id="PF02732">
    <property type="entry name" value="ERCC4"/>
    <property type="match status" value="1"/>
</dbReference>
<keyword evidence="13" id="KW-0469">Meiosis</keyword>
<accession>A0A137PCY8</accession>
<protein>
    <recommendedName>
        <fullName evidence="14">Crossover junction endonuclease MUS81</fullName>
        <ecNumber evidence="14">3.1.22.-</ecNumber>
    </recommendedName>
</protein>
<dbReference type="GO" id="GO:0000727">
    <property type="term" value="P:double-strand break repair via break-induced replication"/>
    <property type="evidence" value="ECO:0007669"/>
    <property type="project" value="UniProtKB-UniRule"/>
</dbReference>
<evidence type="ECO:0000256" key="15">
    <source>
        <dbReference type="SAM" id="MobiDB-lite"/>
    </source>
</evidence>
<evidence type="ECO:0000313" key="17">
    <source>
        <dbReference type="EMBL" id="KXN72869.1"/>
    </source>
</evidence>
<dbReference type="GO" id="GO:0008821">
    <property type="term" value="F:crossover junction DNA endonuclease activity"/>
    <property type="evidence" value="ECO:0007669"/>
    <property type="project" value="UniProtKB-UniRule"/>
</dbReference>
<dbReference type="CDD" id="cd20074">
    <property type="entry name" value="XPF_nuclease_Mus81"/>
    <property type="match status" value="1"/>
</dbReference>
<dbReference type="GO" id="GO:0005634">
    <property type="term" value="C:nucleus"/>
    <property type="evidence" value="ECO:0007669"/>
    <property type="project" value="UniProtKB-SubCell"/>
</dbReference>
<dbReference type="GO" id="GO:0000712">
    <property type="term" value="P:resolution of meiotic recombination intermediates"/>
    <property type="evidence" value="ECO:0007669"/>
    <property type="project" value="TreeGrafter"/>
</dbReference>
<dbReference type="GO" id="GO:0046872">
    <property type="term" value="F:metal ion binding"/>
    <property type="evidence" value="ECO:0007669"/>
    <property type="project" value="UniProtKB-UniRule"/>
</dbReference>
<dbReference type="GO" id="GO:0048476">
    <property type="term" value="C:Holliday junction resolvase complex"/>
    <property type="evidence" value="ECO:0007669"/>
    <property type="project" value="UniProtKB-UniRule"/>
</dbReference>
<dbReference type="GO" id="GO:0006308">
    <property type="term" value="P:DNA catabolic process"/>
    <property type="evidence" value="ECO:0007669"/>
    <property type="project" value="UniProtKB-UniRule"/>
</dbReference>
<keyword evidence="10 14" id="KW-0233">DNA recombination</keyword>
<evidence type="ECO:0000256" key="3">
    <source>
        <dbReference type="ARBA" id="ARBA00010015"/>
    </source>
</evidence>
<dbReference type="GO" id="GO:0003677">
    <property type="term" value="F:DNA binding"/>
    <property type="evidence" value="ECO:0007669"/>
    <property type="project" value="UniProtKB-UniRule"/>
</dbReference>
<dbReference type="Proteomes" id="UP000070444">
    <property type="component" value="Unassembled WGS sequence"/>
</dbReference>
<feature type="domain" description="ERCC4" evidence="16">
    <location>
        <begin position="296"/>
        <end position="396"/>
    </location>
</feature>
<dbReference type="EC" id="3.1.22.-" evidence="14"/>
<evidence type="ECO:0000259" key="16">
    <source>
        <dbReference type="SMART" id="SM00891"/>
    </source>
</evidence>
<dbReference type="OMA" id="IKDTEHW"/>
<keyword evidence="8 14" id="KW-0378">Hydrolase</keyword>
<dbReference type="InterPro" id="IPR006166">
    <property type="entry name" value="ERCC4_domain"/>
</dbReference>
<keyword evidence="9 14" id="KW-0460">Magnesium</keyword>
<dbReference type="InterPro" id="IPR047417">
    <property type="entry name" value="WHD_MUS81"/>
</dbReference>
<evidence type="ECO:0000256" key="7">
    <source>
        <dbReference type="ARBA" id="ARBA00022763"/>
    </source>
</evidence>
<dbReference type="InterPro" id="IPR042530">
    <property type="entry name" value="EME1/EME2_C"/>
</dbReference>
<comment type="function">
    <text evidence="14">Interacts with EME1 to form a DNA structure-specific endonuclease with substrate preference for branched DNA structures with a 5'-end at the branch nick. Typical substrates include 3'-flap structures, D-loops, replication forks and nicked Holliday junctions. May be required in mitosis for the processing of stalled or collapsed replication fork intermediates. May be required in meiosis for the repair of meiosis-specific double strand breaks subsequent to single-end invasion (SEI).</text>
</comment>
<comment type="similarity">
    <text evidence="3 14">Belongs to the XPF family.</text>
</comment>
<dbReference type="FunFam" id="3.40.50.10130:FF:000003">
    <property type="entry name" value="Crossover junction endonuclease MUS81"/>
    <property type="match status" value="1"/>
</dbReference>
<dbReference type="Pfam" id="PF21136">
    <property type="entry name" value="WHD_MUS81"/>
    <property type="match status" value="1"/>
</dbReference>
<reference evidence="17 18" key="1">
    <citation type="journal article" date="2015" name="Genome Biol. Evol.">
        <title>Phylogenomic analyses indicate that early fungi evolved digesting cell walls of algal ancestors of land plants.</title>
        <authorList>
            <person name="Chang Y."/>
            <person name="Wang S."/>
            <person name="Sekimoto S."/>
            <person name="Aerts A.L."/>
            <person name="Choi C."/>
            <person name="Clum A."/>
            <person name="LaButti K.M."/>
            <person name="Lindquist E.A."/>
            <person name="Yee Ngan C."/>
            <person name="Ohm R.A."/>
            <person name="Salamov A.A."/>
            <person name="Grigoriev I.V."/>
            <person name="Spatafora J.W."/>
            <person name="Berbee M.L."/>
        </authorList>
    </citation>
    <scope>NUCLEOTIDE SEQUENCE [LARGE SCALE GENOMIC DNA]</scope>
    <source>
        <strain evidence="17 18">NRRL 28638</strain>
    </source>
</reference>
<keyword evidence="5 14" id="KW-0479">Metal-binding</keyword>
<feature type="compositionally biased region" description="Polar residues" evidence="15">
    <location>
        <begin position="117"/>
        <end position="135"/>
    </location>
</feature>
<keyword evidence="18" id="KW-1185">Reference proteome</keyword>
<name>A0A137PCY8_CONC2</name>
<keyword evidence="4 14" id="KW-0540">Nuclease</keyword>
<dbReference type="OrthoDB" id="5963188at2759"/>
<comment type="subcellular location">
    <subcellularLocation>
        <location evidence="2 14">Nucleus</location>
    </subcellularLocation>
</comment>
<dbReference type="SMART" id="SM00891">
    <property type="entry name" value="ERCC4"/>
    <property type="match status" value="1"/>
</dbReference>
<dbReference type="GO" id="GO:0031573">
    <property type="term" value="P:mitotic intra-S DNA damage checkpoint signaling"/>
    <property type="evidence" value="ECO:0007669"/>
    <property type="project" value="TreeGrafter"/>
</dbReference>
<dbReference type="AlphaFoldDB" id="A0A137PCY8"/>
<comment type="cofactor">
    <cofactor evidence="1 14">
        <name>Mg(2+)</name>
        <dbReference type="ChEBI" id="CHEBI:18420"/>
    </cofactor>
</comment>
<dbReference type="InterPro" id="IPR011335">
    <property type="entry name" value="Restrct_endonuc-II-like"/>
</dbReference>
<dbReference type="Gene3D" id="1.10.150.110">
    <property type="entry name" value="DNA polymerase beta, N-terminal domain-like"/>
    <property type="match status" value="1"/>
</dbReference>
<dbReference type="PANTHER" id="PTHR13451:SF0">
    <property type="entry name" value="CROSSOVER JUNCTION ENDONUCLEASE MUS81"/>
    <property type="match status" value="1"/>
</dbReference>
<dbReference type="STRING" id="796925.A0A137PCY8"/>
<evidence type="ECO:0000256" key="8">
    <source>
        <dbReference type="ARBA" id="ARBA00022801"/>
    </source>
</evidence>
<dbReference type="SUPFAM" id="SSF52980">
    <property type="entry name" value="Restriction endonuclease-like"/>
    <property type="match status" value="1"/>
</dbReference>
<evidence type="ECO:0000256" key="14">
    <source>
        <dbReference type="RuleBase" id="RU369042"/>
    </source>
</evidence>
<dbReference type="InterPro" id="IPR033309">
    <property type="entry name" value="Mus81"/>
</dbReference>
<evidence type="ECO:0000256" key="12">
    <source>
        <dbReference type="ARBA" id="ARBA00023242"/>
    </source>
</evidence>
<evidence type="ECO:0000256" key="10">
    <source>
        <dbReference type="ARBA" id="ARBA00023172"/>
    </source>
</evidence>
<sequence length="573" mass="65246">MDLDKLPKFDLNTVHASTFQGLPPPNNDNPNPLFLKWIAEKYQQACQRQSHSRHNLKKAYTSILQYPVVMLPHETKKLSGIGDTTVSMLQNKFSEYLKENGINTHIIAPILTPNSSSAEAPANGATQSSTSTNTSPVPATPKPRKKRAKTQKDYVPAFQSGPYSILLALRMQLINQSIFDDHFTQKPQLIELAQPHCNVPLDRPLPGSRFTGWSCMRTLTTKELVEKRGKPTKYGLTEEGFELSDKIYKIYCQNENLTYSPFNLNFENNNSNDNENRIGNNSYVPREVDLTNYKIVLVIDNREINTKNTEEFFQKELRKLGVDYCFRQLSVGDFMWIAQPPNGGGPDREVVLDFVVERKLIDDLAASIKDGRYKEQKARLHNCGASKVVYLVENFTAQETMRLGVPSQTIWSSIVHTQLFNDFVIKQTDDILATLKYVAFITQMLKNQYEDMFVLVNYNSNLTKTEYKEQMDFEPGLKISFQTYQLMNSKSQPLTVSDMFVKMLTCTTGISLTKAQEIVKKYPTPLSMYRAFNLASNSTQEDNLLASKSIIPSRTISNLLSKRIIGEWFKSHG</sequence>
<organism evidence="17 18">
    <name type="scientific">Conidiobolus coronatus (strain ATCC 28846 / CBS 209.66 / NRRL 28638)</name>
    <name type="common">Delacroixia coronata</name>
    <dbReference type="NCBI Taxonomy" id="796925"/>
    <lineage>
        <taxon>Eukaryota</taxon>
        <taxon>Fungi</taxon>
        <taxon>Fungi incertae sedis</taxon>
        <taxon>Zoopagomycota</taxon>
        <taxon>Entomophthoromycotina</taxon>
        <taxon>Entomophthoromycetes</taxon>
        <taxon>Entomophthorales</taxon>
        <taxon>Ancylistaceae</taxon>
        <taxon>Conidiobolus</taxon>
    </lineage>
</organism>
<dbReference type="InterPro" id="IPR047416">
    <property type="entry name" value="XPF_nuclease_Mus81"/>
</dbReference>
<dbReference type="InterPro" id="IPR027421">
    <property type="entry name" value="DNA_pol_lamdba_lyase_dom_sf"/>
</dbReference>
<feature type="region of interest" description="Disordered" evidence="15">
    <location>
        <begin position="117"/>
        <end position="153"/>
    </location>
</feature>
<dbReference type="InterPro" id="IPR036388">
    <property type="entry name" value="WH-like_DNA-bd_sf"/>
</dbReference>
<evidence type="ECO:0000256" key="2">
    <source>
        <dbReference type="ARBA" id="ARBA00004123"/>
    </source>
</evidence>
<keyword evidence="6 14" id="KW-0255">Endonuclease</keyword>
<keyword evidence="12 14" id="KW-0539">Nucleus</keyword>
<evidence type="ECO:0000256" key="13">
    <source>
        <dbReference type="ARBA" id="ARBA00023254"/>
    </source>
</evidence>
<evidence type="ECO:0000256" key="1">
    <source>
        <dbReference type="ARBA" id="ARBA00001946"/>
    </source>
</evidence>
<dbReference type="CDD" id="cd21036">
    <property type="entry name" value="WH_MUS81"/>
    <property type="match status" value="1"/>
</dbReference>